<reference evidence="1" key="2">
    <citation type="journal article" date="2015" name="Data Brief">
        <title>Shoot transcriptome of the giant reed, Arundo donax.</title>
        <authorList>
            <person name="Barrero R.A."/>
            <person name="Guerrero F.D."/>
            <person name="Moolhuijzen P."/>
            <person name="Goolsby J.A."/>
            <person name="Tidwell J."/>
            <person name="Bellgard S.E."/>
            <person name="Bellgard M.I."/>
        </authorList>
    </citation>
    <scope>NUCLEOTIDE SEQUENCE</scope>
    <source>
        <tissue evidence="1">Shoot tissue taken approximately 20 cm above the soil surface</tissue>
    </source>
</reference>
<organism evidence="1">
    <name type="scientific">Arundo donax</name>
    <name type="common">Giant reed</name>
    <name type="synonym">Donax arundinaceus</name>
    <dbReference type="NCBI Taxonomy" id="35708"/>
    <lineage>
        <taxon>Eukaryota</taxon>
        <taxon>Viridiplantae</taxon>
        <taxon>Streptophyta</taxon>
        <taxon>Embryophyta</taxon>
        <taxon>Tracheophyta</taxon>
        <taxon>Spermatophyta</taxon>
        <taxon>Magnoliopsida</taxon>
        <taxon>Liliopsida</taxon>
        <taxon>Poales</taxon>
        <taxon>Poaceae</taxon>
        <taxon>PACMAD clade</taxon>
        <taxon>Arundinoideae</taxon>
        <taxon>Arundineae</taxon>
        <taxon>Arundo</taxon>
    </lineage>
</organism>
<evidence type="ECO:0000313" key="1">
    <source>
        <dbReference type="EMBL" id="JAE02279.1"/>
    </source>
</evidence>
<accession>A0A0A9ETE6</accession>
<dbReference type="AlphaFoldDB" id="A0A0A9ETE6"/>
<protein>
    <submittedName>
        <fullName evidence="1">Uncharacterized protein</fullName>
    </submittedName>
</protein>
<name>A0A0A9ETE6_ARUDO</name>
<reference evidence="1" key="1">
    <citation type="submission" date="2014-09" db="EMBL/GenBank/DDBJ databases">
        <authorList>
            <person name="Magalhaes I.L.F."/>
            <person name="Oliveira U."/>
            <person name="Santos F.R."/>
            <person name="Vidigal T.H.D.A."/>
            <person name="Brescovit A.D."/>
            <person name="Santos A.J."/>
        </authorList>
    </citation>
    <scope>NUCLEOTIDE SEQUENCE</scope>
    <source>
        <tissue evidence="1">Shoot tissue taken approximately 20 cm above the soil surface</tissue>
    </source>
</reference>
<dbReference type="EMBL" id="GBRH01195617">
    <property type="protein sequence ID" value="JAE02279.1"/>
    <property type="molecule type" value="Transcribed_RNA"/>
</dbReference>
<proteinExistence type="predicted"/>
<sequence>MHDFEGKIISFTQIVSDHCCI</sequence>